<name>A0A1I4YJV0_CHROL</name>
<protein>
    <submittedName>
        <fullName evidence="1">cAMP-binding domain of CRP or a regulatory subunit of cAMP-dependent protein kinases</fullName>
    </submittedName>
</protein>
<dbReference type="AlphaFoldDB" id="A0A1I4YJV0"/>
<dbReference type="SUPFAM" id="SSF51206">
    <property type="entry name" value="cAMP-binding domain-like"/>
    <property type="match status" value="1"/>
</dbReference>
<reference evidence="2" key="1">
    <citation type="submission" date="2016-10" db="EMBL/GenBank/DDBJ databases">
        <authorList>
            <person name="Varghese N."/>
            <person name="Submissions S."/>
        </authorList>
    </citation>
    <scope>NUCLEOTIDE SEQUENCE [LARGE SCALE GENOMIC DNA]</scope>
    <source>
        <strain evidence="2">DSM 25575</strain>
    </source>
</reference>
<gene>
    <name evidence="1" type="ORF">SAMN05421594_2445</name>
</gene>
<keyword evidence="1" id="KW-0418">Kinase</keyword>
<evidence type="ECO:0000313" key="1">
    <source>
        <dbReference type="EMBL" id="SFN37829.1"/>
    </source>
</evidence>
<dbReference type="InterPro" id="IPR018490">
    <property type="entry name" value="cNMP-bd_dom_sf"/>
</dbReference>
<dbReference type="OrthoDB" id="663011at2"/>
<accession>A0A1I4YJV0</accession>
<dbReference type="Gene3D" id="2.60.120.10">
    <property type="entry name" value="Jelly Rolls"/>
    <property type="match status" value="1"/>
</dbReference>
<keyword evidence="1" id="KW-0808">Transferase</keyword>
<dbReference type="EMBL" id="FOVD01000003">
    <property type="protein sequence ID" value="SFN37829.1"/>
    <property type="molecule type" value="Genomic_DNA"/>
</dbReference>
<dbReference type="GO" id="GO:0016301">
    <property type="term" value="F:kinase activity"/>
    <property type="evidence" value="ECO:0007669"/>
    <property type="project" value="UniProtKB-KW"/>
</dbReference>
<keyword evidence="2" id="KW-1185">Reference proteome</keyword>
<dbReference type="CDD" id="cd00038">
    <property type="entry name" value="CAP_ED"/>
    <property type="match status" value="1"/>
</dbReference>
<dbReference type="InterPro" id="IPR000595">
    <property type="entry name" value="cNMP-bd_dom"/>
</dbReference>
<dbReference type="Proteomes" id="UP000198769">
    <property type="component" value="Unassembled WGS sequence"/>
</dbReference>
<dbReference type="InterPro" id="IPR014710">
    <property type="entry name" value="RmlC-like_jellyroll"/>
</dbReference>
<sequence>MESITKEYAVYGSLFLVDEEHYKEFCSYLKKVTFKKSDFFLREGEYCQHLGFLKCGLMRSFYDRDINVNFHLENSLITDYDSVLYGVKSKINIKAIEDSEVFLLHKDHLQSLYHKEAYWQEFGRKIAEAVYLHAKKRIEGLLCISPEQRYHQLLLENPKILQLVAQKHIAGYLGIQPQSLSRIRKRIRGF</sequence>
<dbReference type="RefSeq" id="WP_090024682.1">
    <property type="nucleotide sequence ID" value="NZ_FOVD01000003.1"/>
</dbReference>
<organism evidence="1 2">
    <name type="scientific">Chryseobacterium oleae</name>
    <dbReference type="NCBI Taxonomy" id="491207"/>
    <lineage>
        <taxon>Bacteria</taxon>
        <taxon>Pseudomonadati</taxon>
        <taxon>Bacteroidota</taxon>
        <taxon>Flavobacteriia</taxon>
        <taxon>Flavobacteriales</taxon>
        <taxon>Weeksellaceae</taxon>
        <taxon>Chryseobacterium group</taxon>
        <taxon>Chryseobacterium</taxon>
    </lineage>
</organism>
<proteinExistence type="predicted"/>
<evidence type="ECO:0000313" key="2">
    <source>
        <dbReference type="Proteomes" id="UP000198769"/>
    </source>
</evidence>